<gene>
    <name evidence="1" type="ORF">L6452_37516</name>
</gene>
<reference evidence="2" key="1">
    <citation type="journal article" date="2022" name="Mol. Ecol. Resour.">
        <title>The genomes of chicory, endive, great burdock and yacon provide insights into Asteraceae palaeo-polyploidization history and plant inulin production.</title>
        <authorList>
            <person name="Fan W."/>
            <person name="Wang S."/>
            <person name="Wang H."/>
            <person name="Wang A."/>
            <person name="Jiang F."/>
            <person name="Liu H."/>
            <person name="Zhao H."/>
            <person name="Xu D."/>
            <person name="Zhang Y."/>
        </authorList>
    </citation>
    <scope>NUCLEOTIDE SEQUENCE [LARGE SCALE GENOMIC DNA]</scope>
    <source>
        <strain evidence="2">cv. Niubang</strain>
    </source>
</reference>
<accession>A0ACB8Y379</accession>
<proteinExistence type="predicted"/>
<evidence type="ECO:0000313" key="2">
    <source>
        <dbReference type="Proteomes" id="UP001055879"/>
    </source>
</evidence>
<protein>
    <submittedName>
        <fullName evidence="1">Uncharacterized protein</fullName>
    </submittedName>
</protein>
<dbReference type="Proteomes" id="UP001055879">
    <property type="component" value="Linkage Group LG14"/>
</dbReference>
<comment type="caution">
    <text evidence="1">The sequence shown here is derived from an EMBL/GenBank/DDBJ whole genome shotgun (WGS) entry which is preliminary data.</text>
</comment>
<dbReference type="EMBL" id="CM042060">
    <property type="protein sequence ID" value="KAI3678231.1"/>
    <property type="molecule type" value="Genomic_DNA"/>
</dbReference>
<sequence>MAFILFLGLSLLLQGALGEIMCDDLPGGKCSFSIASSGKRCVLENYVRYNGKVEYECKTSEIDVKNMKEWIESDECTNACGVDRMSVGISSDSLIDPRFLAKICSSSCYENCPNIVDLYHNLAIGEGVFLSNLCDVQRTMPRRTMTQLLSSGAASGPISAANGDVTPVAEAPTAVAEAPCSNT</sequence>
<organism evidence="1 2">
    <name type="scientific">Arctium lappa</name>
    <name type="common">Greater burdock</name>
    <name type="synonym">Lappa major</name>
    <dbReference type="NCBI Taxonomy" id="4217"/>
    <lineage>
        <taxon>Eukaryota</taxon>
        <taxon>Viridiplantae</taxon>
        <taxon>Streptophyta</taxon>
        <taxon>Embryophyta</taxon>
        <taxon>Tracheophyta</taxon>
        <taxon>Spermatophyta</taxon>
        <taxon>Magnoliopsida</taxon>
        <taxon>eudicotyledons</taxon>
        <taxon>Gunneridae</taxon>
        <taxon>Pentapetalae</taxon>
        <taxon>asterids</taxon>
        <taxon>campanulids</taxon>
        <taxon>Asterales</taxon>
        <taxon>Asteraceae</taxon>
        <taxon>Carduoideae</taxon>
        <taxon>Cardueae</taxon>
        <taxon>Arctiinae</taxon>
        <taxon>Arctium</taxon>
    </lineage>
</organism>
<evidence type="ECO:0000313" key="1">
    <source>
        <dbReference type="EMBL" id="KAI3678231.1"/>
    </source>
</evidence>
<keyword evidence="2" id="KW-1185">Reference proteome</keyword>
<reference evidence="1 2" key="2">
    <citation type="journal article" date="2022" name="Mol. Ecol. Resour.">
        <title>The genomes of chicory, endive, great burdock and yacon provide insights into Asteraceae paleo-polyploidization history and plant inulin production.</title>
        <authorList>
            <person name="Fan W."/>
            <person name="Wang S."/>
            <person name="Wang H."/>
            <person name="Wang A."/>
            <person name="Jiang F."/>
            <person name="Liu H."/>
            <person name="Zhao H."/>
            <person name="Xu D."/>
            <person name="Zhang Y."/>
        </authorList>
    </citation>
    <scope>NUCLEOTIDE SEQUENCE [LARGE SCALE GENOMIC DNA]</scope>
    <source>
        <strain evidence="2">cv. Niubang</strain>
    </source>
</reference>
<name>A0ACB8Y379_ARCLA</name>